<accession>A0ACC3CT19</accession>
<keyword evidence="2" id="KW-1185">Reference proteome</keyword>
<protein>
    <submittedName>
        <fullName evidence="1">Uncharacterized protein</fullName>
    </submittedName>
</protein>
<reference evidence="1" key="1">
    <citation type="submission" date="2024-09" db="EMBL/GenBank/DDBJ databases">
        <title>Black Yeasts Isolated from many extreme environments.</title>
        <authorList>
            <person name="Coleine C."/>
            <person name="Stajich J.E."/>
            <person name="Selbmann L."/>
        </authorList>
    </citation>
    <scope>NUCLEOTIDE SEQUENCE</scope>
    <source>
        <strain evidence="1">CCFEE 5737</strain>
    </source>
</reference>
<dbReference type="Proteomes" id="UP001186974">
    <property type="component" value="Unassembled WGS sequence"/>
</dbReference>
<feature type="non-terminal residue" evidence="1">
    <location>
        <position position="198"/>
    </location>
</feature>
<gene>
    <name evidence="1" type="ORF">LTS18_001355</name>
</gene>
<organism evidence="1 2">
    <name type="scientific">Coniosporium uncinatum</name>
    <dbReference type="NCBI Taxonomy" id="93489"/>
    <lineage>
        <taxon>Eukaryota</taxon>
        <taxon>Fungi</taxon>
        <taxon>Dikarya</taxon>
        <taxon>Ascomycota</taxon>
        <taxon>Pezizomycotina</taxon>
        <taxon>Dothideomycetes</taxon>
        <taxon>Dothideomycetes incertae sedis</taxon>
        <taxon>Coniosporium</taxon>
    </lineage>
</organism>
<evidence type="ECO:0000313" key="1">
    <source>
        <dbReference type="EMBL" id="KAK3044413.1"/>
    </source>
</evidence>
<name>A0ACC3CT19_9PEZI</name>
<proteinExistence type="predicted"/>
<evidence type="ECO:0000313" key="2">
    <source>
        <dbReference type="Proteomes" id="UP001186974"/>
    </source>
</evidence>
<comment type="caution">
    <text evidence="1">The sequence shown here is derived from an EMBL/GenBank/DDBJ whole genome shotgun (WGS) entry which is preliminary data.</text>
</comment>
<dbReference type="EMBL" id="JAWDJW010011976">
    <property type="protein sequence ID" value="KAK3044413.1"/>
    <property type="molecule type" value="Genomic_DNA"/>
</dbReference>
<sequence length="198" mass="22471">MSTLIDSAAAHVGESNIYLDSPVRGLQELPNNRVRIKSTGPTEDFDKVILAIPPSAANNIRERPRWTFMKEASLRSLHYEPLYKIGIRFRTRFWEHTSAPCFGGQSTTDLRFRWIVYPSDNIGAPGSGVLMLYSWMTDAAHMASNSPGDRIRLALYDLNKFFEDEGIDVFEQYVEHFDVAWAVTYAQGDAQFLPGQFT</sequence>